<reference evidence="1 2" key="1">
    <citation type="submission" date="2023-08" db="EMBL/GenBank/DDBJ databases">
        <authorList>
            <person name="Park J.-S."/>
        </authorList>
    </citation>
    <scope>NUCLEOTIDE SEQUENCE [LARGE SCALE GENOMIC DNA]</scope>
    <source>
        <strain evidence="1 2">2205SS18-9</strain>
    </source>
</reference>
<evidence type="ECO:0000313" key="2">
    <source>
        <dbReference type="Proteomes" id="UP001231941"/>
    </source>
</evidence>
<evidence type="ECO:0008006" key="3">
    <source>
        <dbReference type="Google" id="ProtNLM"/>
    </source>
</evidence>
<dbReference type="EMBL" id="JAVAMP010000026">
    <property type="protein sequence ID" value="MDP5277158.1"/>
    <property type="molecule type" value="Genomic_DNA"/>
</dbReference>
<dbReference type="RefSeq" id="WP_305994459.1">
    <property type="nucleotide sequence ID" value="NZ_JAVAMP010000026.1"/>
</dbReference>
<comment type="caution">
    <text evidence="1">The sequence shown here is derived from an EMBL/GenBank/DDBJ whole genome shotgun (WGS) entry which is preliminary data.</text>
</comment>
<accession>A0ABT9J6H9</accession>
<sequence length="84" mass="9774">MKHFYVVCVESFTVTNKVKGVVAEVKEGEEFKATLYEETEEYFTTDSKKRRVYVGAVDAEGVINIEDCFRLLPVSENKFEYVYK</sequence>
<protein>
    <recommendedName>
        <fullName evidence="3">Phage protein</fullName>
    </recommendedName>
</protein>
<gene>
    <name evidence="1" type="ORF">Q5Y73_23970</name>
</gene>
<keyword evidence="2" id="KW-1185">Reference proteome</keyword>
<proteinExistence type="predicted"/>
<evidence type="ECO:0000313" key="1">
    <source>
        <dbReference type="EMBL" id="MDP5277158.1"/>
    </source>
</evidence>
<organism evidence="1 2">
    <name type="scientific">Chengkuizengella axinellae</name>
    <dbReference type="NCBI Taxonomy" id="3064388"/>
    <lineage>
        <taxon>Bacteria</taxon>
        <taxon>Bacillati</taxon>
        <taxon>Bacillota</taxon>
        <taxon>Bacilli</taxon>
        <taxon>Bacillales</taxon>
        <taxon>Paenibacillaceae</taxon>
        <taxon>Chengkuizengella</taxon>
    </lineage>
</organism>
<name>A0ABT9J6H9_9BACL</name>
<dbReference type="Proteomes" id="UP001231941">
    <property type="component" value="Unassembled WGS sequence"/>
</dbReference>